<dbReference type="InterPro" id="IPR044810">
    <property type="entry name" value="WRKY_plant"/>
</dbReference>
<dbReference type="InParanoid" id="A0A1Q3CFT0"/>
<dbReference type="PROSITE" id="PS50811">
    <property type="entry name" value="WRKY"/>
    <property type="match status" value="1"/>
</dbReference>
<feature type="non-terminal residue" evidence="7">
    <location>
        <position position="92"/>
    </location>
</feature>
<dbReference type="InterPro" id="IPR003657">
    <property type="entry name" value="WRKY_dom"/>
</dbReference>
<dbReference type="EMBL" id="BDDD01001891">
    <property type="protein sequence ID" value="GAV78943.1"/>
    <property type="molecule type" value="Genomic_DNA"/>
</dbReference>
<name>A0A1Q3CFT0_CEPFO</name>
<evidence type="ECO:0000313" key="8">
    <source>
        <dbReference type="Proteomes" id="UP000187406"/>
    </source>
</evidence>
<dbReference type="AlphaFoldDB" id="A0A1Q3CFT0"/>
<dbReference type="Proteomes" id="UP000187406">
    <property type="component" value="Unassembled WGS sequence"/>
</dbReference>
<keyword evidence="5" id="KW-0539">Nucleus</keyword>
<proteinExistence type="predicted"/>
<evidence type="ECO:0000256" key="4">
    <source>
        <dbReference type="ARBA" id="ARBA00023163"/>
    </source>
</evidence>
<comment type="caution">
    <text evidence="7">The sequence shown here is derived from an EMBL/GenBank/DDBJ whole genome shotgun (WGS) entry which is preliminary data.</text>
</comment>
<dbReference type="SUPFAM" id="SSF118290">
    <property type="entry name" value="WRKY DNA-binding domain"/>
    <property type="match status" value="1"/>
</dbReference>
<comment type="subcellular location">
    <subcellularLocation>
        <location evidence="1">Nucleus</location>
    </subcellularLocation>
</comment>
<keyword evidence="3" id="KW-0238">DNA-binding</keyword>
<dbReference type="GO" id="GO:0003700">
    <property type="term" value="F:DNA-binding transcription factor activity"/>
    <property type="evidence" value="ECO:0007669"/>
    <property type="project" value="InterPro"/>
</dbReference>
<sequence length="92" mass="10137">VVEDGYQWRKYGKVTRDNPSPRAYFKFSFAPTCPVKKVQRSIEDPFVLVATYEGEHNHPHPTQIEATGTSRCGTFGAAPCSTSIAFSGPTIT</sequence>
<dbReference type="SMART" id="SM00774">
    <property type="entry name" value="WRKY"/>
    <property type="match status" value="1"/>
</dbReference>
<keyword evidence="8" id="KW-1185">Reference proteome</keyword>
<dbReference type="Gene3D" id="2.20.25.80">
    <property type="entry name" value="WRKY domain"/>
    <property type="match status" value="1"/>
</dbReference>
<dbReference type="PANTHER" id="PTHR31429:SF3">
    <property type="entry name" value="WRKY TRANSCRIPTION FACTOR 40-RELATED"/>
    <property type="match status" value="1"/>
</dbReference>
<gene>
    <name evidence="7" type="ORF">CFOL_v3_22408</name>
</gene>
<dbReference type="OrthoDB" id="1931489at2759"/>
<evidence type="ECO:0000313" key="7">
    <source>
        <dbReference type="EMBL" id="GAV78943.1"/>
    </source>
</evidence>
<protein>
    <submittedName>
        <fullName evidence="7">WRKY domain-containing protein</fullName>
    </submittedName>
</protein>
<dbReference type="GO" id="GO:0043565">
    <property type="term" value="F:sequence-specific DNA binding"/>
    <property type="evidence" value="ECO:0007669"/>
    <property type="project" value="InterPro"/>
</dbReference>
<evidence type="ECO:0000256" key="3">
    <source>
        <dbReference type="ARBA" id="ARBA00023125"/>
    </source>
</evidence>
<feature type="non-terminal residue" evidence="7">
    <location>
        <position position="1"/>
    </location>
</feature>
<keyword evidence="4" id="KW-0804">Transcription</keyword>
<reference evidence="8" key="1">
    <citation type="submission" date="2016-04" db="EMBL/GenBank/DDBJ databases">
        <title>Cephalotus genome sequencing.</title>
        <authorList>
            <person name="Fukushima K."/>
            <person name="Hasebe M."/>
            <person name="Fang X."/>
        </authorList>
    </citation>
    <scope>NUCLEOTIDE SEQUENCE [LARGE SCALE GENOMIC DNA]</scope>
    <source>
        <strain evidence="8">cv. St1</strain>
    </source>
</reference>
<organism evidence="7 8">
    <name type="scientific">Cephalotus follicularis</name>
    <name type="common">Albany pitcher plant</name>
    <dbReference type="NCBI Taxonomy" id="3775"/>
    <lineage>
        <taxon>Eukaryota</taxon>
        <taxon>Viridiplantae</taxon>
        <taxon>Streptophyta</taxon>
        <taxon>Embryophyta</taxon>
        <taxon>Tracheophyta</taxon>
        <taxon>Spermatophyta</taxon>
        <taxon>Magnoliopsida</taxon>
        <taxon>eudicotyledons</taxon>
        <taxon>Gunneridae</taxon>
        <taxon>Pentapetalae</taxon>
        <taxon>rosids</taxon>
        <taxon>fabids</taxon>
        <taxon>Oxalidales</taxon>
        <taxon>Cephalotaceae</taxon>
        <taxon>Cephalotus</taxon>
    </lineage>
</organism>
<accession>A0A1Q3CFT0</accession>
<dbReference type="InterPro" id="IPR036576">
    <property type="entry name" value="WRKY_dom_sf"/>
</dbReference>
<keyword evidence="2" id="KW-0805">Transcription regulation</keyword>
<dbReference type="GO" id="GO:0005634">
    <property type="term" value="C:nucleus"/>
    <property type="evidence" value="ECO:0007669"/>
    <property type="project" value="UniProtKB-SubCell"/>
</dbReference>
<evidence type="ECO:0000259" key="6">
    <source>
        <dbReference type="PROSITE" id="PS50811"/>
    </source>
</evidence>
<evidence type="ECO:0000256" key="5">
    <source>
        <dbReference type="ARBA" id="ARBA00023242"/>
    </source>
</evidence>
<evidence type="ECO:0000256" key="1">
    <source>
        <dbReference type="ARBA" id="ARBA00004123"/>
    </source>
</evidence>
<dbReference type="Pfam" id="PF03106">
    <property type="entry name" value="WRKY"/>
    <property type="match status" value="1"/>
</dbReference>
<dbReference type="STRING" id="3775.A0A1Q3CFT0"/>
<dbReference type="PANTHER" id="PTHR31429">
    <property type="entry name" value="WRKY TRANSCRIPTION FACTOR 36-RELATED"/>
    <property type="match status" value="1"/>
</dbReference>
<feature type="domain" description="WRKY" evidence="6">
    <location>
        <begin position="1"/>
        <end position="61"/>
    </location>
</feature>
<evidence type="ECO:0000256" key="2">
    <source>
        <dbReference type="ARBA" id="ARBA00023015"/>
    </source>
</evidence>